<name>A0A4R6J0H2_9BACT</name>
<evidence type="ECO:0000259" key="2">
    <source>
        <dbReference type="PROSITE" id="PS50093"/>
    </source>
</evidence>
<feature type="domain" description="PKD" evidence="2">
    <location>
        <begin position="412"/>
        <end position="464"/>
    </location>
</feature>
<dbReference type="CDD" id="cd00146">
    <property type="entry name" value="PKD"/>
    <property type="match status" value="2"/>
</dbReference>
<dbReference type="InterPro" id="IPR013783">
    <property type="entry name" value="Ig-like_fold"/>
</dbReference>
<dbReference type="SMART" id="SM00089">
    <property type="entry name" value="PKD"/>
    <property type="match status" value="2"/>
</dbReference>
<dbReference type="InterPro" id="IPR022409">
    <property type="entry name" value="PKD/Chitinase_dom"/>
</dbReference>
<dbReference type="Gene3D" id="2.60.40.10">
    <property type="entry name" value="Immunoglobulins"/>
    <property type="match status" value="2"/>
</dbReference>
<dbReference type="Pfam" id="PF13585">
    <property type="entry name" value="CHU_C"/>
    <property type="match status" value="1"/>
</dbReference>
<evidence type="ECO:0000313" key="3">
    <source>
        <dbReference type="EMBL" id="TDO28633.1"/>
    </source>
</evidence>
<accession>A0A4R6J0H2</accession>
<keyword evidence="4" id="KW-1185">Reference proteome</keyword>
<dbReference type="EMBL" id="SNWP01000010">
    <property type="protein sequence ID" value="TDO28633.1"/>
    <property type="molecule type" value="Genomic_DNA"/>
</dbReference>
<dbReference type="AlphaFoldDB" id="A0A4R6J0H2"/>
<comment type="caution">
    <text evidence="3">The sequence shown here is derived from an EMBL/GenBank/DDBJ whole genome shotgun (WGS) entry which is preliminary data.</text>
</comment>
<evidence type="ECO:0000313" key="4">
    <source>
        <dbReference type="Proteomes" id="UP000295741"/>
    </source>
</evidence>
<dbReference type="RefSeq" id="WP_133473266.1">
    <property type="nucleotide sequence ID" value="NZ_SNWP01000010.1"/>
</dbReference>
<feature type="domain" description="PKD" evidence="2">
    <location>
        <begin position="314"/>
        <end position="378"/>
    </location>
</feature>
<dbReference type="InterPro" id="IPR026341">
    <property type="entry name" value="T9SS_type_B"/>
</dbReference>
<dbReference type="Proteomes" id="UP000295741">
    <property type="component" value="Unassembled WGS sequence"/>
</dbReference>
<proteinExistence type="predicted"/>
<dbReference type="OrthoDB" id="1490014at2"/>
<dbReference type="SUPFAM" id="SSF49299">
    <property type="entry name" value="PKD domain"/>
    <property type="match status" value="2"/>
</dbReference>
<dbReference type="NCBIfam" id="TIGR04131">
    <property type="entry name" value="Bac_Flav_CTERM"/>
    <property type="match status" value="1"/>
</dbReference>
<sequence>MKKLAILLFIFFIAGAAEAAHLKGGWIQYEYLGPGASANSSRYKITVRQYLDFNSSAGQVDAFVAIGIFNGLTNATVQTVNVNLTSTEMPEKTDYDLCLNPRPPNPPVRFRIDKYETTVELPNINGGYTLAIQRCCRINGIVNVSNSASVGVTYTTKISGIINGIDYSANSNPVFVQRDTALICFNAPFTFDFAASDADGDSLAYSFCDGVNTPTTEAKPLSPSNPPYPNVPYSQNYSGNSPMGPTVNINRRTGLISGIAPSTIGDYVVAVCVEEYRNGELIGTTRKEIHITVGNCTLAGASLKPSYITCDGFTMSFQNESTSSNITGYLWDFGESNAPVSTNPTPTHTYKDTGTYTLKLKVTSSGGCQDSTTAQVRVYPGFIPDFTVQGTCYLNTYNFKDATTTAYGVVNSWRWDLGDPTTIADTSTRKDTAWKYNTPQSVQVRLIASNSKGCVDTVVKTINILDKPIVNLAFRDTLICSIDTLRLNATVGNGSVAWVPDRAASIARMSGNNTPNPLVYPVDTTRYIVTVNDNGCINTDTVTVNVLDFIDVELGPDTSICRTDRFTLSPVSDALSYQWTTSTGIPITANTKYPTVQPLVNTTYYVTANLGYCQDRDSVFVLVAPYPQAVVRSDTAICFGDRVQLEGSIVGAGFIWSPSNSIINANTLFPVAGPSKTTQYVLTAIDTIGCDKPVSDTVTITVIPPIKAYAGRDTFTVAGRPLQLSASGGNNYLWRPTTGLDNPSTDAPIATLPATIDSIRYIARVSSGNCFAEDDVLVRVFKNGPDLYVPSAFTPNGDGLNDIVRPVGVGIAQLQHFRIYNRWGQLLYTTSQFGQGWDGSYNGVKQPAGTYVYEAIGNDQSGNRVYRKGTLVLIR</sequence>
<evidence type="ECO:0000256" key="1">
    <source>
        <dbReference type="SAM" id="SignalP"/>
    </source>
</evidence>
<dbReference type="InterPro" id="IPR035986">
    <property type="entry name" value="PKD_dom_sf"/>
</dbReference>
<reference evidence="3 4" key="1">
    <citation type="submission" date="2019-03" db="EMBL/GenBank/DDBJ databases">
        <title>Genomic Encyclopedia of Archaeal and Bacterial Type Strains, Phase II (KMG-II): from individual species to whole genera.</title>
        <authorList>
            <person name="Goeker M."/>
        </authorList>
    </citation>
    <scope>NUCLEOTIDE SEQUENCE [LARGE SCALE GENOMIC DNA]</scope>
    <source>
        <strain evidence="3 4">DSM 28323</strain>
    </source>
</reference>
<feature type="chain" id="PRO_5020838212" evidence="1">
    <location>
        <begin position="20"/>
        <end position="875"/>
    </location>
</feature>
<keyword evidence="1" id="KW-0732">Signal</keyword>
<protein>
    <submittedName>
        <fullName evidence="3">Gliding motility-associated-like protein</fullName>
    </submittedName>
</protein>
<dbReference type="PROSITE" id="PS50093">
    <property type="entry name" value="PKD"/>
    <property type="match status" value="2"/>
</dbReference>
<dbReference type="InterPro" id="IPR000601">
    <property type="entry name" value="PKD_dom"/>
</dbReference>
<organism evidence="3 4">
    <name type="scientific">Sediminibacterium goheungense</name>
    <dbReference type="NCBI Taxonomy" id="1086393"/>
    <lineage>
        <taxon>Bacteria</taxon>
        <taxon>Pseudomonadati</taxon>
        <taxon>Bacteroidota</taxon>
        <taxon>Chitinophagia</taxon>
        <taxon>Chitinophagales</taxon>
        <taxon>Chitinophagaceae</taxon>
        <taxon>Sediminibacterium</taxon>
    </lineage>
</organism>
<dbReference type="Pfam" id="PF18911">
    <property type="entry name" value="PKD_4"/>
    <property type="match status" value="1"/>
</dbReference>
<feature type="signal peptide" evidence="1">
    <location>
        <begin position="1"/>
        <end position="19"/>
    </location>
</feature>
<gene>
    <name evidence="3" type="ORF">BC659_0711</name>
</gene>